<dbReference type="GeneID" id="30168787"/>
<feature type="compositionally biased region" description="Polar residues" evidence="1">
    <location>
        <begin position="434"/>
        <end position="446"/>
    </location>
</feature>
<sequence length="901" mass="97590">MYLPFGPSASGSSTLDSMSNTPSSSSISQSQSRPRQSYPYSSSTTTQIKEMSYSDSQGWPSSSSPSSSSSAIPSTPSNNGTYITNSQNAWMNWYPALPSSSSSNIPTTIPTTTNTNSTSTYDPNTFISYGFPFKENSTLVGSTNSNKDESTYLDKKDKDFDTAYAAPAINLGTGDRFSQLLEAKMSMMNGMNNSPSMNVNSTSMSNSIPTASTQLYDYRLSEFPVQNYEANPMNPYPVPTFLSTSVPQNSVNPIPIQPITAKSSQHVANPINAPIQTGFITPNRFMEMDMPPPPLPQPVPIASASSLHSTTSPSIPTPYISSPYGDPSRAVDASSTVSAVQSPWMQGVSGYSVSPQPPQGDISSMSPMTSSGTIPNTPYIQLAQPGGSRQSPTYAYQQHPAFDPLAIEKHLSDWSQTQIQPDLVAPLPDPIQYYNRQRSPTSSQGDASIYAPPSNQLHMQSDFLPIAYPHSQPQRTSATPSTHSSSPNPLLTPHPASAPTSVRSSKSPIASFAAPPPPRKQVITGWTENPSNVSNPPSYSQPFSSRMSATTSAEEDLPPVLKIRVKRDNSFDKGSNQSTPQSNPGLVKKITNPLKASSSNLTPTAKGTKFSFSTSINKGDPAFKGKAKKEKATKDEKEKVKVNDETEEHFNGRKKKRKTSHNEEKKPGQDVQPFHDGSSETTQSSAQDQSQKPLIDKTIIACNNCRAKKLKCNGEKPKCFHCDRRGEDSCIYEAILRRRGPGKHNKEKTLKPIKCGKKRKSNQSKQGDEDNSSNDQDTDEDNEEEEEEEEKVKEGKQISKISDFENSQTRSNFSSFGLGGGGNLVGRINPKILNEDEIKGMNYIIKKDQNNGMKSNLNVGVGSGLGLGSKGKGILGMGFGNGLNTQNLGSGSRFELSTARE</sequence>
<dbReference type="GO" id="GO:0000981">
    <property type="term" value="F:DNA-binding transcription factor activity, RNA polymerase II-specific"/>
    <property type="evidence" value="ECO:0007669"/>
    <property type="project" value="InterPro"/>
</dbReference>
<dbReference type="GO" id="GO:0008270">
    <property type="term" value="F:zinc ion binding"/>
    <property type="evidence" value="ECO:0007669"/>
    <property type="project" value="InterPro"/>
</dbReference>
<feature type="compositionally biased region" description="Polar residues" evidence="1">
    <location>
        <begin position="594"/>
        <end position="617"/>
    </location>
</feature>
<gene>
    <name evidence="3" type="ORF">I206_00418</name>
    <name evidence="4" type="ORF">I206_100908</name>
</gene>
<feature type="region of interest" description="Disordered" evidence="1">
    <location>
        <begin position="425"/>
        <end position="455"/>
    </location>
</feature>
<name>A0A1B9ICD4_9TREE</name>
<dbReference type="InterPro" id="IPR036864">
    <property type="entry name" value="Zn2-C6_fun-type_DNA-bd_sf"/>
</dbReference>
<dbReference type="EMBL" id="CP144519">
    <property type="protein sequence ID" value="WWC67001.1"/>
    <property type="molecule type" value="Genomic_DNA"/>
</dbReference>
<dbReference type="PROSITE" id="PS00463">
    <property type="entry name" value="ZN2_CY6_FUNGAL_1"/>
    <property type="match status" value="1"/>
</dbReference>
<dbReference type="CDD" id="cd00067">
    <property type="entry name" value="GAL4"/>
    <property type="match status" value="1"/>
</dbReference>
<feature type="region of interest" description="Disordered" evidence="1">
    <location>
        <begin position="741"/>
        <end position="820"/>
    </location>
</feature>
<dbReference type="SMART" id="SM00066">
    <property type="entry name" value="GAL4"/>
    <property type="match status" value="1"/>
</dbReference>
<evidence type="ECO:0000256" key="1">
    <source>
        <dbReference type="SAM" id="MobiDB-lite"/>
    </source>
</evidence>
<feature type="compositionally biased region" description="Low complexity" evidence="1">
    <location>
        <begin position="304"/>
        <end position="324"/>
    </location>
</feature>
<feature type="compositionally biased region" description="Polar residues" evidence="1">
    <location>
        <begin position="540"/>
        <end position="552"/>
    </location>
</feature>
<feature type="region of interest" description="Disordered" evidence="1">
    <location>
        <begin position="304"/>
        <end position="335"/>
    </location>
</feature>
<evidence type="ECO:0000313" key="5">
    <source>
        <dbReference type="Proteomes" id="UP000094020"/>
    </source>
</evidence>
<dbReference type="RefSeq" id="XP_019014336.1">
    <property type="nucleotide sequence ID" value="XM_019152198.1"/>
</dbReference>
<feature type="domain" description="Zn(2)-C6 fungal-type" evidence="2">
    <location>
        <begin position="701"/>
        <end position="732"/>
    </location>
</feature>
<feature type="region of interest" description="Disordered" evidence="1">
    <location>
        <begin position="1"/>
        <end position="80"/>
    </location>
</feature>
<feature type="compositionally biased region" description="Acidic residues" evidence="1">
    <location>
        <begin position="769"/>
        <end position="789"/>
    </location>
</feature>
<reference evidence="3" key="1">
    <citation type="submission" date="2013-07" db="EMBL/GenBank/DDBJ databases">
        <title>The Genome Sequence of Cryptococcus pinus CBS10737.</title>
        <authorList>
            <consortium name="The Broad Institute Genome Sequencing Platform"/>
            <person name="Cuomo C."/>
            <person name="Litvintseva A."/>
            <person name="Chen Y."/>
            <person name="Heitman J."/>
            <person name="Sun S."/>
            <person name="Springer D."/>
            <person name="Dromer F."/>
            <person name="Young S.K."/>
            <person name="Zeng Q."/>
            <person name="Gargeya S."/>
            <person name="Fitzgerald M."/>
            <person name="Abouelleil A."/>
            <person name="Alvarado L."/>
            <person name="Berlin A.M."/>
            <person name="Chapman S.B."/>
            <person name="Dewar J."/>
            <person name="Goldberg J."/>
            <person name="Griggs A."/>
            <person name="Gujja S."/>
            <person name="Hansen M."/>
            <person name="Howarth C."/>
            <person name="Imamovic A."/>
            <person name="Larimer J."/>
            <person name="McCowan C."/>
            <person name="Murphy C."/>
            <person name="Pearson M."/>
            <person name="Priest M."/>
            <person name="Roberts A."/>
            <person name="Saif S."/>
            <person name="Shea T."/>
            <person name="Sykes S."/>
            <person name="Wortman J."/>
            <person name="Nusbaum C."/>
            <person name="Birren B."/>
        </authorList>
    </citation>
    <scope>NUCLEOTIDE SEQUENCE [LARGE SCALE GENOMIC DNA]</scope>
    <source>
        <strain evidence="3">CBS 10737</strain>
    </source>
</reference>
<feature type="compositionally biased region" description="Basic and acidic residues" evidence="1">
    <location>
        <begin position="630"/>
        <end position="651"/>
    </location>
</feature>
<feature type="compositionally biased region" description="Polar residues" evidence="1">
    <location>
        <begin position="572"/>
        <end position="584"/>
    </location>
</feature>
<dbReference type="Proteomes" id="UP000094020">
    <property type="component" value="Chromosome 1"/>
</dbReference>
<dbReference type="STRING" id="1296096.A0A1B9ICD4"/>
<dbReference type="Gene3D" id="4.10.240.10">
    <property type="entry name" value="Zn(2)-C6 fungal-type DNA-binding domain"/>
    <property type="match status" value="1"/>
</dbReference>
<evidence type="ECO:0000313" key="3">
    <source>
        <dbReference type="EMBL" id="OCF53117.1"/>
    </source>
</evidence>
<dbReference type="AlphaFoldDB" id="A0A1B9ICD4"/>
<dbReference type="Pfam" id="PF00172">
    <property type="entry name" value="Zn_clus"/>
    <property type="match status" value="1"/>
</dbReference>
<evidence type="ECO:0000259" key="2">
    <source>
        <dbReference type="PROSITE" id="PS50048"/>
    </source>
</evidence>
<dbReference type="EMBL" id="KI894007">
    <property type="protein sequence ID" value="OCF53117.1"/>
    <property type="molecule type" value="Genomic_DNA"/>
</dbReference>
<feature type="region of interest" description="Disordered" evidence="1">
    <location>
        <begin position="468"/>
        <end position="692"/>
    </location>
</feature>
<proteinExistence type="predicted"/>
<dbReference type="KEGG" id="kpin:30168787"/>
<feature type="compositionally biased region" description="Low complexity" evidence="1">
    <location>
        <begin position="476"/>
        <end position="495"/>
    </location>
</feature>
<reference evidence="3" key="3">
    <citation type="submission" date="2016-07" db="EMBL/GenBank/DDBJ databases">
        <title>Evolution of pathogenesis and genome organization in the Tremellales.</title>
        <authorList>
            <person name="Cuomo C."/>
            <person name="Litvintseva A."/>
            <person name="Heitman J."/>
            <person name="Chen Y."/>
            <person name="Sun S."/>
            <person name="Springer D."/>
            <person name="Dromer F."/>
            <person name="Young S."/>
            <person name="Zeng Q."/>
            <person name="Chapman S."/>
            <person name="Gujja S."/>
            <person name="Saif S."/>
            <person name="Birren B."/>
        </authorList>
    </citation>
    <scope>NUCLEOTIDE SEQUENCE</scope>
    <source>
        <strain evidence="3">CBS 10737</strain>
    </source>
</reference>
<dbReference type="InterPro" id="IPR001138">
    <property type="entry name" value="Zn2Cys6_DnaBD"/>
</dbReference>
<organism evidence="3">
    <name type="scientific">Kwoniella pini CBS 10737</name>
    <dbReference type="NCBI Taxonomy" id="1296096"/>
    <lineage>
        <taxon>Eukaryota</taxon>
        <taxon>Fungi</taxon>
        <taxon>Dikarya</taxon>
        <taxon>Basidiomycota</taxon>
        <taxon>Agaricomycotina</taxon>
        <taxon>Tremellomycetes</taxon>
        <taxon>Tremellales</taxon>
        <taxon>Cryptococcaceae</taxon>
        <taxon>Kwoniella</taxon>
    </lineage>
</organism>
<feature type="compositionally biased region" description="Polar residues" evidence="1">
    <location>
        <begin position="361"/>
        <end position="379"/>
    </location>
</feature>
<feature type="compositionally biased region" description="Low complexity" evidence="1">
    <location>
        <begin position="12"/>
        <end position="77"/>
    </location>
</feature>
<dbReference type="OrthoDB" id="39175at2759"/>
<dbReference type="SUPFAM" id="SSF57701">
    <property type="entry name" value="Zn2/Cys6 DNA-binding domain"/>
    <property type="match status" value="1"/>
</dbReference>
<keyword evidence="5" id="KW-1185">Reference proteome</keyword>
<feature type="compositionally biased region" description="Polar residues" evidence="1">
    <location>
        <begin position="679"/>
        <end position="692"/>
    </location>
</feature>
<reference evidence="4" key="4">
    <citation type="submission" date="2024-02" db="EMBL/GenBank/DDBJ databases">
        <title>Comparative genomics of Cryptococcus and Kwoniella reveals pathogenesis evolution and contrasting modes of karyotype evolution via chromosome fusion or intercentromeric recombination.</title>
        <authorList>
            <person name="Coelho M.A."/>
            <person name="David-Palma M."/>
            <person name="Shea T."/>
            <person name="Bowers K."/>
            <person name="McGinley-Smith S."/>
            <person name="Mohammad A.W."/>
            <person name="Gnirke A."/>
            <person name="Yurkov A.M."/>
            <person name="Nowrousian M."/>
            <person name="Sun S."/>
            <person name="Cuomo C.A."/>
            <person name="Heitman J."/>
        </authorList>
    </citation>
    <scope>NUCLEOTIDE SEQUENCE</scope>
    <source>
        <strain evidence="4">CBS 10737</strain>
    </source>
</reference>
<evidence type="ECO:0000313" key="4">
    <source>
        <dbReference type="EMBL" id="WWC67001.1"/>
    </source>
</evidence>
<protein>
    <recommendedName>
        <fullName evidence="2">Zn(2)-C6 fungal-type domain-containing protein</fullName>
    </recommendedName>
</protein>
<feature type="compositionally biased region" description="Low complexity" evidence="1">
    <location>
        <begin position="504"/>
        <end position="513"/>
    </location>
</feature>
<accession>A0A1B9ICD4</accession>
<reference evidence="4" key="2">
    <citation type="submission" date="2013-07" db="EMBL/GenBank/DDBJ databases">
        <authorList>
            <consortium name="The Broad Institute Genome Sequencing Platform"/>
            <person name="Cuomo C."/>
            <person name="Litvintseva A."/>
            <person name="Chen Y."/>
            <person name="Heitman J."/>
            <person name="Sun S."/>
            <person name="Springer D."/>
            <person name="Dromer F."/>
            <person name="Young S.K."/>
            <person name="Zeng Q."/>
            <person name="Gargeya S."/>
            <person name="Fitzgerald M."/>
            <person name="Abouelleil A."/>
            <person name="Alvarado L."/>
            <person name="Berlin A.M."/>
            <person name="Chapman S.B."/>
            <person name="Dewar J."/>
            <person name="Goldberg J."/>
            <person name="Griggs A."/>
            <person name="Gujja S."/>
            <person name="Hansen M."/>
            <person name="Howarth C."/>
            <person name="Imamovic A."/>
            <person name="Larimer J."/>
            <person name="McCowan C."/>
            <person name="Murphy C."/>
            <person name="Pearson M."/>
            <person name="Priest M."/>
            <person name="Roberts A."/>
            <person name="Saif S."/>
            <person name="Shea T."/>
            <person name="Sykes S."/>
            <person name="Wortman J."/>
            <person name="Nusbaum C."/>
            <person name="Birren B."/>
        </authorList>
    </citation>
    <scope>NUCLEOTIDE SEQUENCE</scope>
    <source>
        <strain evidence="4">CBS 10737</strain>
    </source>
</reference>
<dbReference type="PROSITE" id="PS50048">
    <property type="entry name" value="ZN2_CY6_FUNGAL_2"/>
    <property type="match status" value="1"/>
</dbReference>
<feature type="compositionally biased region" description="Low complexity" evidence="1">
    <location>
        <begin position="529"/>
        <end position="538"/>
    </location>
</feature>
<feature type="region of interest" description="Disordered" evidence="1">
    <location>
        <begin position="348"/>
        <end position="394"/>
    </location>
</feature>